<feature type="compositionally biased region" description="Low complexity" evidence="1">
    <location>
        <begin position="105"/>
        <end position="122"/>
    </location>
</feature>
<evidence type="ECO:0000313" key="3">
    <source>
        <dbReference type="EMBL" id="GCL61082.1"/>
    </source>
</evidence>
<accession>A0A480AM53</accession>
<evidence type="ECO:0000313" key="4">
    <source>
        <dbReference type="Proteomes" id="UP000301751"/>
    </source>
</evidence>
<name>A0A480AM53_9BURK</name>
<dbReference type="RefSeq" id="WP_137730865.1">
    <property type="nucleotide sequence ID" value="NZ_BJCL01000001.1"/>
</dbReference>
<dbReference type="AlphaFoldDB" id="A0A480AM53"/>
<protein>
    <recommendedName>
        <fullName evidence="5">Lipoprotein</fullName>
    </recommendedName>
</protein>
<proteinExistence type="predicted"/>
<comment type="caution">
    <text evidence="3">The sequence shown here is derived from an EMBL/GenBank/DDBJ whole genome shotgun (WGS) entry which is preliminary data.</text>
</comment>
<evidence type="ECO:0000256" key="1">
    <source>
        <dbReference type="SAM" id="MobiDB-lite"/>
    </source>
</evidence>
<feature type="signal peptide" evidence="2">
    <location>
        <begin position="1"/>
        <end position="20"/>
    </location>
</feature>
<keyword evidence="2" id="KW-0732">Signal</keyword>
<feature type="region of interest" description="Disordered" evidence="1">
    <location>
        <begin position="88"/>
        <end position="122"/>
    </location>
</feature>
<sequence>MLRLLVALGMGGASSACALAAVGWTLYAGHPQATWVAQCFAAWGFLAGLACGGLHLHFHGRPAPAPAALPPEALAGLVRATLARAAAERDARPGSAADRRPAPAPVVSAPVPVADVAEASTP</sequence>
<reference evidence="4" key="1">
    <citation type="submission" date="2019-03" db="EMBL/GenBank/DDBJ databases">
        <title>Aquabacterium pictum sp.nov., the first bacteriochlorophyll a-containing freshwater bacterium in the genus Aquabacterium of the class Betaproteobacteria.</title>
        <authorList>
            <person name="Hirose S."/>
            <person name="Tank M."/>
            <person name="Hara E."/>
            <person name="Tamaki H."/>
            <person name="Takaichi S."/>
            <person name="Haruta S."/>
            <person name="Hanada S."/>
        </authorList>
    </citation>
    <scope>NUCLEOTIDE SEQUENCE [LARGE SCALE GENOMIC DNA]</scope>
    <source>
        <strain evidence="4">W35</strain>
    </source>
</reference>
<feature type="compositionally biased region" description="Basic and acidic residues" evidence="1">
    <location>
        <begin position="88"/>
        <end position="101"/>
    </location>
</feature>
<dbReference type="PROSITE" id="PS51257">
    <property type="entry name" value="PROKAR_LIPOPROTEIN"/>
    <property type="match status" value="1"/>
</dbReference>
<dbReference type="Proteomes" id="UP000301751">
    <property type="component" value="Unassembled WGS sequence"/>
</dbReference>
<gene>
    <name evidence="3" type="ORF">AQPW35_01630</name>
</gene>
<feature type="chain" id="PRO_5019782042" description="Lipoprotein" evidence="2">
    <location>
        <begin position="21"/>
        <end position="122"/>
    </location>
</feature>
<evidence type="ECO:0008006" key="5">
    <source>
        <dbReference type="Google" id="ProtNLM"/>
    </source>
</evidence>
<organism evidence="3 4">
    <name type="scientific">Pseudaquabacterium pictum</name>
    <dbReference type="NCBI Taxonomy" id="2315236"/>
    <lineage>
        <taxon>Bacteria</taxon>
        <taxon>Pseudomonadati</taxon>
        <taxon>Pseudomonadota</taxon>
        <taxon>Betaproteobacteria</taxon>
        <taxon>Burkholderiales</taxon>
        <taxon>Sphaerotilaceae</taxon>
        <taxon>Pseudaquabacterium</taxon>
    </lineage>
</organism>
<keyword evidence="4" id="KW-1185">Reference proteome</keyword>
<evidence type="ECO:0000256" key="2">
    <source>
        <dbReference type="SAM" id="SignalP"/>
    </source>
</evidence>
<dbReference type="EMBL" id="BJCL01000001">
    <property type="protein sequence ID" value="GCL61082.1"/>
    <property type="molecule type" value="Genomic_DNA"/>
</dbReference>